<evidence type="ECO:0000313" key="2">
    <source>
        <dbReference type="EMBL" id="XCI28515.1"/>
    </source>
</evidence>
<dbReference type="Gene3D" id="3.10.350.10">
    <property type="entry name" value="LysM domain"/>
    <property type="match status" value="2"/>
</dbReference>
<dbReference type="AlphaFoldDB" id="A0AAU8HT56"/>
<dbReference type="Pfam" id="PF01476">
    <property type="entry name" value="LysM"/>
    <property type="match status" value="2"/>
</dbReference>
<organism evidence="2">
    <name type="scientific">Proteinivorax hydrogeniformans</name>
    <dbReference type="NCBI Taxonomy" id="1826727"/>
    <lineage>
        <taxon>Bacteria</taxon>
        <taxon>Bacillati</taxon>
        <taxon>Bacillota</taxon>
        <taxon>Clostridia</taxon>
        <taxon>Eubacteriales</taxon>
        <taxon>Proteinivoracaceae</taxon>
        <taxon>Proteinivorax</taxon>
    </lineage>
</organism>
<feature type="domain" description="LysM" evidence="1">
    <location>
        <begin position="86"/>
        <end position="131"/>
    </location>
</feature>
<dbReference type="PANTHER" id="PTHR33734:SF22">
    <property type="entry name" value="MEMBRANE-BOUND LYTIC MUREIN TRANSGLYCOSYLASE D"/>
    <property type="match status" value="1"/>
</dbReference>
<dbReference type="Pfam" id="PF26349">
    <property type="entry name" value="YoqH"/>
    <property type="match status" value="1"/>
</dbReference>
<dbReference type="InterPro" id="IPR058968">
    <property type="entry name" value="YoqH-like"/>
</dbReference>
<dbReference type="CDD" id="cd00118">
    <property type="entry name" value="LysM"/>
    <property type="match status" value="2"/>
</dbReference>
<dbReference type="PANTHER" id="PTHR33734">
    <property type="entry name" value="LYSM DOMAIN-CONTAINING GPI-ANCHORED PROTEIN 2"/>
    <property type="match status" value="1"/>
</dbReference>
<reference evidence="2" key="2">
    <citation type="submission" date="2024-06" db="EMBL/GenBank/DDBJ databases">
        <authorList>
            <person name="Petrova K.O."/>
            <person name="Toshchakov S.V."/>
            <person name="Boltjanskaja Y.V."/>
            <person name="Kevbrin V.V."/>
        </authorList>
    </citation>
    <scope>NUCLEOTIDE SEQUENCE</scope>
    <source>
        <strain evidence="2">Z-710</strain>
    </source>
</reference>
<feature type="domain" description="LysM" evidence="1">
    <location>
        <begin position="17"/>
        <end position="62"/>
    </location>
</feature>
<accession>A0AAU8HT56</accession>
<evidence type="ECO:0000259" key="1">
    <source>
        <dbReference type="PROSITE" id="PS51782"/>
    </source>
</evidence>
<dbReference type="GO" id="GO:0008932">
    <property type="term" value="F:lytic endotransglycosylase activity"/>
    <property type="evidence" value="ECO:0007669"/>
    <property type="project" value="TreeGrafter"/>
</dbReference>
<dbReference type="InterPro" id="IPR018392">
    <property type="entry name" value="LysM"/>
</dbReference>
<gene>
    <name evidence="2" type="ORF">PRVXH_002476</name>
</gene>
<protein>
    <submittedName>
        <fullName evidence="2">LysM peptidoglycan-binding domain-containing protein</fullName>
    </submittedName>
</protein>
<name>A0AAU8HT56_9FIRM</name>
<reference evidence="2" key="1">
    <citation type="journal article" date="2018" name="Antonie Van Leeuwenhoek">
        <title>Proteinivorax hydrogeniformans sp. nov., an anaerobic, haloalkaliphilic bacterium fermenting proteinaceous compounds with high hydrogen production.</title>
        <authorList>
            <person name="Boltyanskaya Y."/>
            <person name="Detkova E."/>
            <person name="Pimenov N."/>
            <person name="Kevbrin V."/>
        </authorList>
    </citation>
    <scope>NUCLEOTIDE SEQUENCE</scope>
    <source>
        <strain evidence="2">Z-710</strain>
    </source>
</reference>
<dbReference type="PROSITE" id="PS51782">
    <property type="entry name" value="LYSM"/>
    <property type="match status" value="2"/>
</dbReference>
<sequence length="258" mass="28887">MSTRGRVPSQCPPNFQGRYTVQSGDTMFFIAKRFGVSLQALINANPHISNPNLIYPGDVLCVPGPPKPPKPPKPRVPKKCPPGFRGRYTVQPSDTMFLIAQRFGVSLHALIDANPHITNPDLIFPGDVLCVPKEEPELTFPCSVTLDRTREARRFDIWGAVILNALNDFAVTFVGVNLPDPGRFGRYDSYIGIHRLARPRREFRVELELVTNDLDTWVGTRTVPKATPDDTLEIRPYNSRRDEVGPVILRGRIADCCN</sequence>
<dbReference type="InterPro" id="IPR036779">
    <property type="entry name" value="LysM_dom_sf"/>
</dbReference>
<dbReference type="SMART" id="SM00257">
    <property type="entry name" value="LysM"/>
    <property type="match status" value="2"/>
</dbReference>
<proteinExistence type="predicted"/>
<dbReference type="SUPFAM" id="SSF54106">
    <property type="entry name" value="LysM domain"/>
    <property type="match status" value="2"/>
</dbReference>
<dbReference type="RefSeq" id="WP_353893069.1">
    <property type="nucleotide sequence ID" value="NZ_CP159485.1"/>
</dbReference>
<dbReference type="EMBL" id="CP159485">
    <property type="protein sequence ID" value="XCI28515.1"/>
    <property type="molecule type" value="Genomic_DNA"/>
</dbReference>